<dbReference type="EMBL" id="AYXT01000010">
    <property type="protein sequence ID" value="ETF02329.1"/>
    <property type="molecule type" value="Genomic_DNA"/>
</dbReference>
<dbReference type="RefSeq" id="WP_024005307.1">
    <property type="nucleotide sequence ID" value="NZ_KI650980.1"/>
</dbReference>
<evidence type="ECO:0000313" key="1">
    <source>
        <dbReference type="EMBL" id="ETF02329.1"/>
    </source>
</evidence>
<proteinExistence type="predicted"/>
<accession>V8QTJ5</accession>
<name>V8QTJ5_9BURK</name>
<dbReference type="Proteomes" id="UP000018733">
    <property type="component" value="Unassembled WGS sequence"/>
</dbReference>
<dbReference type="AlphaFoldDB" id="V8QTJ5"/>
<organism evidence="1 2">
    <name type="scientific">Advenella kashmirensis W13003</name>
    <dbReference type="NCBI Taxonomy" id="1424334"/>
    <lineage>
        <taxon>Bacteria</taxon>
        <taxon>Pseudomonadati</taxon>
        <taxon>Pseudomonadota</taxon>
        <taxon>Betaproteobacteria</taxon>
        <taxon>Burkholderiales</taxon>
        <taxon>Alcaligenaceae</taxon>
    </lineage>
</organism>
<sequence>MNTINPVAVAQPECHSNRPAPKRHWFAAFWQRAQRQPDTATAKPAIPYDPWSSAVNQVDHLDPHVLADIGAPRWVIDEVHRRQQYDGILNAGRKW</sequence>
<keyword evidence="2" id="KW-1185">Reference proteome</keyword>
<dbReference type="HOGENOM" id="CLU_2366590_0_0_4"/>
<dbReference type="OrthoDB" id="9154218at2"/>
<comment type="caution">
    <text evidence="1">The sequence shown here is derived from an EMBL/GenBank/DDBJ whole genome shotgun (WGS) entry which is preliminary data.</text>
</comment>
<evidence type="ECO:0000313" key="2">
    <source>
        <dbReference type="Proteomes" id="UP000018733"/>
    </source>
</evidence>
<reference evidence="1 2" key="1">
    <citation type="journal article" date="2014" name="Genome Announc.">
        <title>Draft Genome Sequence of Advenella kashmirensis Strain W13003, a Polycyclic Aromatic Hydrocarbon-Degrading Bacterium.</title>
        <authorList>
            <person name="Wang X."/>
            <person name="Jin D."/>
            <person name="Zhou L."/>
            <person name="Wu L."/>
            <person name="An W."/>
            <person name="Zhao L."/>
        </authorList>
    </citation>
    <scope>NUCLEOTIDE SEQUENCE [LARGE SCALE GENOMIC DNA]</scope>
    <source>
        <strain evidence="1 2">W13003</strain>
    </source>
</reference>
<protein>
    <submittedName>
        <fullName evidence="1">Uncharacterized protein</fullName>
    </submittedName>
</protein>
<gene>
    <name evidence="1" type="ORF">W822_11705</name>
</gene>
<dbReference type="PATRIC" id="fig|1424334.3.peg.2358"/>